<keyword evidence="2" id="KW-0813">Transport</keyword>
<comment type="subcellular location">
    <subcellularLocation>
        <location evidence="1">Cell membrane</location>
        <topology evidence="1">Multi-pass membrane protein</topology>
    </subcellularLocation>
</comment>
<sequence>MFQIAIQSLLFDRRKLVAALAGVAFAATLVVVQLGLYQGFLSISSQLISRVGGDLWVMAKGTEVIDNAETISAGTRAVAASQPCVEQVRGMILAWAFVRKSGTLVTSVNLIGYDSAPHDMVPWTLNEGLPGDLHRPMRVAVDATELRKLRLPDHPIGSSLLVNGKPSLVTALSKGIRSFTLFPYVFADLGNARRIAGIAEGDVTFWIVTVKEPGCVALLKSLVQSRSDLQIKTTGEFREMTESYWVGASGVGAVLTFSASLGLIVGVVLVGQTLFSMTRDHAKELATWKAMGASSLELVQFVGWQAAFLAVVGSALGMAAALALQRGGADVGLPIVYTPGVLLRAAAAIVAMCAFASFGSVRSVLKLDPFEVLL</sequence>
<dbReference type="Proteomes" id="UP001370348">
    <property type="component" value="Chromosome"/>
</dbReference>
<gene>
    <name evidence="10" type="ORF">LZC94_10655</name>
</gene>
<evidence type="ECO:0000256" key="5">
    <source>
        <dbReference type="ARBA" id="ARBA00022989"/>
    </source>
</evidence>
<feature type="domain" description="ABC3 transporter permease C-terminal" evidence="8">
    <location>
        <begin position="259"/>
        <end position="369"/>
    </location>
</feature>
<evidence type="ECO:0000259" key="8">
    <source>
        <dbReference type="Pfam" id="PF02687"/>
    </source>
</evidence>
<evidence type="ECO:0000256" key="1">
    <source>
        <dbReference type="ARBA" id="ARBA00004651"/>
    </source>
</evidence>
<keyword evidence="5 7" id="KW-1133">Transmembrane helix</keyword>
<dbReference type="InterPro" id="IPR025857">
    <property type="entry name" value="MacB_PCD"/>
</dbReference>
<dbReference type="InterPro" id="IPR051125">
    <property type="entry name" value="ABC-4/HrtB_transporter"/>
</dbReference>
<dbReference type="InterPro" id="IPR003838">
    <property type="entry name" value="ABC3_permease_C"/>
</dbReference>
<evidence type="ECO:0000313" key="10">
    <source>
        <dbReference type="EMBL" id="WXB17710.1"/>
    </source>
</evidence>
<keyword evidence="4 7" id="KW-0812">Transmembrane</keyword>
<feature type="transmembrane region" description="Helical" evidence="7">
    <location>
        <begin position="244"/>
        <end position="270"/>
    </location>
</feature>
<evidence type="ECO:0000259" key="9">
    <source>
        <dbReference type="Pfam" id="PF12704"/>
    </source>
</evidence>
<evidence type="ECO:0000256" key="3">
    <source>
        <dbReference type="ARBA" id="ARBA00022475"/>
    </source>
</evidence>
<evidence type="ECO:0000313" key="11">
    <source>
        <dbReference type="Proteomes" id="UP001370348"/>
    </source>
</evidence>
<evidence type="ECO:0000256" key="7">
    <source>
        <dbReference type="SAM" id="Phobius"/>
    </source>
</evidence>
<dbReference type="PANTHER" id="PTHR43738:SF1">
    <property type="entry name" value="HEMIN TRANSPORT SYSTEM PERMEASE PROTEIN HRTB-RELATED"/>
    <property type="match status" value="1"/>
</dbReference>
<dbReference type="Pfam" id="PF02687">
    <property type="entry name" value="FtsX"/>
    <property type="match status" value="1"/>
</dbReference>
<feature type="transmembrane region" description="Helical" evidence="7">
    <location>
        <begin position="16"/>
        <end position="37"/>
    </location>
</feature>
<reference evidence="10 11" key="1">
    <citation type="submission" date="2021-12" db="EMBL/GenBank/DDBJ databases">
        <title>Discovery of the Pendulisporaceae a myxobacterial family with distinct sporulation behavior and unique specialized metabolism.</title>
        <authorList>
            <person name="Garcia R."/>
            <person name="Popoff A."/>
            <person name="Bader C.D."/>
            <person name="Loehr J."/>
            <person name="Walesch S."/>
            <person name="Walt C."/>
            <person name="Boldt J."/>
            <person name="Bunk B."/>
            <person name="Haeckl F.J.F.P.J."/>
            <person name="Gunesch A.P."/>
            <person name="Birkelbach J."/>
            <person name="Nuebel U."/>
            <person name="Pietschmann T."/>
            <person name="Bach T."/>
            <person name="Mueller R."/>
        </authorList>
    </citation>
    <scope>NUCLEOTIDE SEQUENCE [LARGE SCALE GENOMIC DNA]</scope>
    <source>
        <strain evidence="10 11">MSr11954</strain>
    </source>
</reference>
<feature type="transmembrane region" description="Helical" evidence="7">
    <location>
        <begin position="301"/>
        <end position="324"/>
    </location>
</feature>
<evidence type="ECO:0000256" key="4">
    <source>
        <dbReference type="ARBA" id="ARBA00022692"/>
    </source>
</evidence>
<keyword evidence="3" id="KW-1003">Cell membrane</keyword>
<organism evidence="10 11">
    <name type="scientific">Pendulispora albinea</name>
    <dbReference type="NCBI Taxonomy" id="2741071"/>
    <lineage>
        <taxon>Bacteria</taxon>
        <taxon>Pseudomonadati</taxon>
        <taxon>Myxococcota</taxon>
        <taxon>Myxococcia</taxon>
        <taxon>Myxococcales</taxon>
        <taxon>Sorangiineae</taxon>
        <taxon>Pendulisporaceae</taxon>
        <taxon>Pendulispora</taxon>
    </lineage>
</organism>
<keyword evidence="11" id="KW-1185">Reference proteome</keyword>
<dbReference type="Pfam" id="PF12704">
    <property type="entry name" value="MacB_PCD"/>
    <property type="match status" value="1"/>
</dbReference>
<keyword evidence="6 7" id="KW-0472">Membrane</keyword>
<name>A0ABZ2M531_9BACT</name>
<evidence type="ECO:0000256" key="2">
    <source>
        <dbReference type="ARBA" id="ARBA00022448"/>
    </source>
</evidence>
<dbReference type="PANTHER" id="PTHR43738">
    <property type="entry name" value="ABC TRANSPORTER, MEMBRANE PROTEIN"/>
    <property type="match status" value="1"/>
</dbReference>
<feature type="transmembrane region" description="Helical" evidence="7">
    <location>
        <begin position="336"/>
        <end position="358"/>
    </location>
</feature>
<accession>A0ABZ2M531</accession>
<feature type="domain" description="MacB-like periplasmic core" evidence="9">
    <location>
        <begin position="18"/>
        <end position="213"/>
    </location>
</feature>
<dbReference type="RefSeq" id="WP_394827351.1">
    <property type="nucleotide sequence ID" value="NZ_CP089984.1"/>
</dbReference>
<evidence type="ECO:0000256" key="6">
    <source>
        <dbReference type="ARBA" id="ARBA00023136"/>
    </source>
</evidence>
<dbReference type="EMBL" id="CP089984">
    <property type="protein sequence ID" value="WXB17710.1"/>
    <property type="molecule type" value="Genomic_DNA"/>
</dbReference>
<protein>
    <submittedName>
        <fullName evidence="10">ABC transporter permease</fullName>
    </submittedName>
</protein>
<proteinExistence type="predicted"/>